<dbReference type="EMBL" id="BARS01035025">
    <property type="protein sequence ID" value="GAG14779.1"/>
    <property type="molecule type" value="Genomic_DNA"/>
</dbReference>
<dbReference type="AlphaFoldDB" id="X0V9E3"/>
<evidence type="ECO:0000313" key="2">
    <source>
        <dbReference type="EMBL" id="GAG14779.1"/>
    </source>
</evidence>
<proteinExistence type="predicted"/>
<dbReference type="InterPro" id="IPR013216">
    <property type="entry name" value="Methyltransf_11"/>
</dbReference>
<dbReference type="CDD" id="cd02440">
    <property type="entry name" value="AdoMet_MTases"/>
    <property type="match status" value="1"/>
</dbReference>
<dbReference type="Pfam" id="PF08241">
    <property type="entry name" value="Methyltransf_11"/>
    <property type="match status" value="1"/>
</dbReference>
<reference evidence="2" key="1">
    <citation type="journal article" date="2014" name="Front. Microbiol.">
        <title>High frequency of phylogenetically diverse reductive dehalogenase-homologous genes in deep subseafloor sedimentary metagenomes.</title>
        <authorList>
            <person name="Kawai M."/>
            <person name="Futagami T."/>
            <person name="Toyoda A."/>
            <person name="Takaki Y."/>
            <person name="Nishi S."/>
            <person name="Hori S."/>
            <person name="Arai W."/>
            <person name="Tsubouchi T."/>
            <person name="Morono Y."/>
            <person name="Uchiyama I."/>
            <person name="Ito T."/>
            <person name="Fujiyama A."/>
            <person name="Inagaki F."/>
            <person name="Takami H."/>
        </authorList>
    </citation>
    <scope>NUCLEOTIDE SEQUENCE</scope>
    <source>
        <strain evidence="2">Expedition CK06-06</strain>
    </source>
</reference>
<feature type="domain" description="Methyltransferase type 11" evidence="1">
    <location>
        <begin position="46"/>
        <end position="133"/>
    </location>
</feature>
<sequence>MKYSPYDLIADEYYDDFHKTGRNFDEASLVVLQNIKDMLPNDGPVLDVGSGKGRCNEYLDIQSDRIVQLDNSKRMLELEPREECVLRIHNSAEDLPFLNSEFTVATAFLCDAFLGLNFLSETFRVLKDGGFFIATNPSFIWASTLRKKIGIELQSTRFKTKKGTILKAPSVVVSKEQFLEMLVVSGFNKDCIEITEHCLPRSSQTISQDIQIPADELNINVY</sequence>
<accession>X0V9E3</accession>
<dbReference type="Gene3D" id="3.40.50.150">
    <property type="entry name" value="Vaccinia Virus protein VP39"/>
    <property type="match status" value="1"/>
</dbReference>
<evidence type="ECO:0000259" key="1">
    <source>
        <dbReference type="Pfam" id="PF08241"/>
    </source>
</evidence>
<protein>
    <recommendedName>
        <fullName evidence="1">Methyltransferase type 11 domain-containing protein</fullName>
    </recommendedName>
</protein>
<dbReference type="InterPro" id="IPR029063">
    <property type="entry name" value="SAM-dependent_MTases_sf"/>
</dbReference>
<dbReference type="GO" id="GO:0008757">
    <property type="term" value="F:S-adenosylmethionine-dependent methyltransferase activity"/>
    <property type="evidence" value="ECO:0007669"/>
    <property type="project" value="InterPro"/>
</dbReference>
<comment type="caution">
    <text evidence="2">The sequence shown here is derived from an EMBL/GenBank/DDBJ whole genome shotgun (WGS) entry which is preliminary data.</text>
</comment>
<dbReference type="SUPFAM" id="SSF53335">
    <property type="entry name" value="S-adenosyl-L-methionine-dependent methyltransferases"/>
    <property type="match status" value="1"/>
</dbReference>
<feature type="non-terminal residue" evidence="2">
    <location>
        <position position="222"/>
    </location>
</feature>
<gene>
    <name evidence="2" type="ORF">S01H1_54031</name>
</gene>
<name>X0V9E3_9ZZZZ</name>
<organism evidence="2">
    <name type="scientific">marine sediment metagenome</name>
    <dbReference type="NCBI Taxonomy" id="412755"/>
    <lineage>
        <taxon>unclassified sequences</taxon>
        <taxon>metagenomes</taxon>
        <taxon>ecological metagenomes</taxon>
    </lineage>
</organism>